<comment type="catalytic activity">
    <reaction evidence="6">
        <text>a sn-glycero-3-phosphodiester + H2O = an alcohol + sn-glycerol 3-phosphate + H(+)</text>
        <dbReference type="Rhea" id="RHEA:12969"/>
        <dbReference type="ChEBI" id="CHEBI:15377"/>
        <dbReference type="ChEBI" id="CHEBI:15378"/>
        <dbReference type="ChEBI" id="CHEBI:30879"/>
        <dbReference type="ChEBI" id="CHEBI:57597"/>
        <dbReference type="ChEBI" id="CHEBI:83408"/>
        <dbReference type="EC" id="3.1.4.46"/>
    </reaction>
</comment>
<feature type="chain" id="PRO_5046625523" description="glycerophosphodiester phosphodiesterase" evidence="7">
    <location>
        <begin position="22"/>
        <end position="399"/>
    </location>
</feature>
<comment type="similarity">
    <text evidence="1">Belongs to the glycerophosphoryl diester phosphodiesterase family.</text>
</comment>
<evidence type="ECO:0000313" key="10">
    <source>
        <dbReference type="Proteomes" id="UP001300261"/>
    </source>
</evidence>
<evidence type="ECO:0000256" key="6">
    <source>
        <dbReference type="ARBA" id="ARBA00047512"/>
    </source>
</evidence>
<gene>
    <name evidence="9" type="ORF">ON753_13040</name>
</gene>
<dbReference type="Pfam" id="PF03009">
    <property type="entry name" value="GDPD"/>
    <property type="match status" value="1"/>
</dbReference>
<dbReference type="PANTHER" id="PTHR43620">
    <property type="entry name" value="GLYCEROPHOSPHORYL DIESTER PHOSPHODIESTERASE"/>
    <property type="match status" value="1"/>
</dbReference>
<evidence type="ECO:0000259" key="8">
    <source>
        <dbReference type="PROSITE" id="PS51704"/>
    </source>
</evidence>
<reference evidence="9 10" key="1">
    <citation type="journal article" date="2016" name="Int. J. Syst. Evol. Microbiol.">
        <title>Labrenzia salina sp. nov., isolated from the rhizosphere of the halophyte Arthrocnemum macrostachyum.</title>
        <authorList>
            <person name="Camacho M."/>
            <person name="Redondo-Gomez S."/>
            <person name="Rodriguez-Llorente I."/>
            <person name="Rohde M."/>
            <person name="Sproer C."/>
            <person name="Schumann P."/>
            <person name="Klenk H.P."/>
            <person name="Montero-Calasanz M.D.C."/>
        </authorList>
    </citation>
    <scope>NUCLEOTIDE SEQUENCE [LARGE SCALE GENOMIC DNA]</scope>
    <source>
        <strain evidence="9 10">DSM 29163</strain>
    </source>
</reference>
<name>A0ABT3R2A0_9HYPH</name>
<evidence type="ECO:0000256" key="2">
    <source>
        <dbReference type="ARBA" id="ARBA00012247"/>
    </source>
</evidence>
<dbReference type="PROSITE" id="PS51704">
    <property type="entry name" value="GP_PDE"/>
    <property type="match status" value="1"/>
</dbReference>
<dbReference type="EC" id="3.1.4.46" evidence="2"/>
<keyword evidence="10" id="KW-1185">Reference proteome</keyword>
<dbReference type="CDD" id="cd08560">
    <property type="entry name" value="GDPD_EcGlpQ_like_1"/>
    <property type="match status" value="1"/>
</dbReference>
<dbReference type="SUPFAM" id="SSF51695">
    <property type="entry name" value="PLC-like phosphodiesterases"/>
    <property type="match status" value="1"/>
</dbReference>
<dbReference type="EMBL" id="JAPEVI010000003">
    <property type="protein sequence ID" value="MCX2723287.1"/>
    <property type="molecule type" value="Genomic_DNA"/>
</dbReference>
<evidence type="ECO:0000256" key="5">
    <source>
        <dbReference type="ARBA" id="ARBA00022801"/>
    </source>
</evidence>
<evidence type="ECO:0000256" key="3">
    <source>
        <dbReference type="ARBA" id="ARBA00022729"/>
    </source>
</evidence>
<keyword evidence="5" id="KW-0378">Hydrolase</keyword>
<dbReference type="Gene3D" id="3.20.20.190">
    <property type="entry name" value="Phosphatidylinositol (PI) phosphodiesterase"/>
    <property type="match status" value="1"/>
</dbReference>
<accession>A0ABT3R2A0</accession>
<sequence>MRSAFTLVLLAGSVLSAPAGAKEFELGPRPAYLVSQMPESDLKQTLSACVGSPVKRTLFSISHRGAPLQFPEHTEEGYRAAALMGAGMLECDVTFTSDKELVCRHSQNDLHTTTNILATDLAKKCTAGFQPASGGDPASAECRTSDLALAEFKSLRGKMDGADKSAQSVEDYLNGTSPWRTELYGATGTLMTHKESIALFRSLGVKFTPELKAPVVDMPYDGFTQADYAQKLIDEYKEADVPPEEVYPQSFNLDDVLYWIEHEPEFGKQAVYLEGRRDLDPMDPATFSPSMAELKAMGVNYIAPPLYVLLAEEDGMIVPSPYAREARAAGIDIIAWTLERSGPLSSGGGWYYQSVSDVIDGDGRMLEVVDVLAQAVGVKGIFSDWPATTSFYASCMGLE</sequence>
<feature type="domain" description="GP-PDE" evidence="8">
    <location>
        <begin position="58"/>
        <end position="393"/>
    </location>
</feature>
<keyword evidence="4" id="KW-0319">Glycerol metabolism</keyword>
<proteinExistence type="inferred from homology"/>
<dbReference type="InterPro" id="IPR030395">
    <property type="entry name" value="GP_PDE_dom"/>
</dbReference>
<keyword evidence="3 7" id="KW-0732">Signal</keyword>
<evidence type="ECO:0000256" key="7">
    <source>
        <dbReference type="SAM" id="SignalP"/>
    </source>
</evidence>
<evidence type="ECO:0000256" key="4">
    <source>
        <dbReference type="ARBA" id="ARBA00022798"/>
    </source>
</evidence>
<protein>
    <recommendedName>
        <fullName evidence="2">glycerophosphodiester phosphodiesterase</fullName>
        <ecNumber evidence="2">3.1.4.46</ecNumber>
    </recommendedName>
</protein>
<dbReference type="PANTHER" id="PTHR43620:SF7">
    <property type="entry name" value="GLYCEROPHOSPHODIESTER PHOSPHODIESTERASE GDPD5-RELATED"/>
    <property type="match status" value="1"/>
</dbReference>
<feature type="signal peptide" evidence="7">
    <location>
        <begin position="1"/>
        <end position="21"/>
    </location>
</feature>
<evidence type="ECO:0000313" key="9">
    <source>
        <dbReference type="EMBL" id="MCX2723287.1"/>
    </source>
</evidence>
<evidence type="ECO:0000256" key="1">
    <source>
        <dbReference type="ARBA" id="ARBA00007277"/>
    </source>
</evidence>
<dbReference type="InterPro" id="IPR017946">
    <property type="entry name" value="PLC-like_Pdiesterase_TIM-brl"/>
</dbReference>
<dbReference type="Proteomes" id="UP001300261">
    <property type="component" value="Unassembled WGS sequence"/>
</dbReference>
<organism evidence="9 10">
    <name type="scientific">Roseibium salinum</name>
    <dbReference type="NCBI Taxonomy" id="1604349"/>
    <lineage>
        <taxon>Bacteria</taxon>
        <taxon>Pseudomonadati</taxon>
        <taxon>Pseudomonadota</taxon>
        <taxon>Alphaproteobacteria</taxon>
        <taxon>Hyphomicrobiales</taxon>
        <taxon>Stappiaceae</taxon>
        <taxon>Roseibium</taxon>
    </lineage>
</organism>
<dbReference type="RefSeq" id="WP_265963066.1">
    <property type="nucleotide sequence ID" value="NZ_JAPEVI010000003.1"/>
</dbReference>
<comment type="caution">
    <text evidence="9">The sequence shown here is derived from an EMBL/GenBank/DDBJ whole genome shotgun (WGS) entry which is preliminary data.</text>
</comment>